<protein>
    <submittedName>
        <fullName evidence="2">Exodeoxyribonuclease VIII-like protein</fullName>
    </submittedName>
</protein>
<sequence length="717" mass="78601">MAMYVASHEPKKSALKNGAKAMATLVEAKNQKLAAMKATMLLEELHPGASDNFFNPTITEDRVGSPRPGIGFFSTDFMDENELVDGVWTRKSDPTPTRPAELSLQEKIAALVLLGKTDLDDHDYSLVLDFFADDESGDDDTHTIVRVLSQYPAVAAMYPARVTELVAEIEKKFSPPIDAAQASAFVNDRIYGKAVDKREPAVIPQSTSPLSSARVWSDFGRLDIAIATSLVTSADSIDAVPAADVARAKELIKEDSDQLFKRLSMELRTQSNALFIPASLIFSIVRAAKKRPEIISDANALHQFVDAALAGWRVGLEPAEIEETQLAPPAPQEPQPEIQNLGGGRFSIDGLISQESGASNQGEKTEVAHSEPAAGVAQQARQALDEMGYGIYAGSDGVEPGVHRIKEVEPGKASVTPDEFQSRAAAIEKDIAEKSEAAQENLSIWKRVHRTDPARTKRKETWRGKGKDRELIRSVTSVNPTYQIMRATEIFGPFGIGWGVEIIEERFDPGLPLMEPVFDESNREINRRPMRDGDGSLIRALNHTIRINLWYTFNGNSGSFPAFGHTKYLYATNSGMTCDDEVGKKSLTDAITKGLSALGFSADVYTGLFDDSEYITENKIEFDIKAASDKAEDTVRLRSELDAKLSRVAETIKSAVSENETTKVYGIIAREVEVHRKNAEANGDSDHAKYLSGRLRRLNDLKDARIAALKTNEGEKA</sequence>
<feature type="region of interest" description="Disordered" evidence="1">
    <location>
        <begin position="356"/>
        <end position="375"/>
    </location>
</feature>
<dbReference type="AlphaFoldDB" id="A0A3N0G5H9"/>
<accession>A0A3N0G5H9</accession>
<evidence type="ECO:0000256" key="1">
    <source>
        <dbReference type="SAM" id="MobiDB-lite"/>
    </source>
</evidence>
<feature type="region of interest" description="Disordered" evidence="1">
    <location>
        <begin position="325"/>
        <end position="344"/>
    </location>
</feature>
<gene>
    <name evidence="2" type="ORF">EF878_07330</name>
</gene>
<proteinExistence type="predicted"/>
<dbReference type="EMBL" id="RJLR01000012">
    <property type="protein sequence ID" value="RNM07737.1"/>
    <property type="molecule type" value="Genomic_DNA"/>
</dbReference>
<dbReference type="OrthoDB" id="256590at2"/>
<evidence type="ECO:0000313" key="2">
    <source>
        <dbReference type="EMBL" id="RNM07737.1"/>
    </source>
</evidence>
<reference evidence="2 3" key="1">
    <citation type="submission" date="2018-11" db="EMBL/GenBank/DDBJ databases">
        <title>Characterization of surface water Dickeya isolates.</title>
        <authorList>
            <person name="Van Gijsegem F."/>
            <person name="Pedron J."/>
        </authorList>
    </citation>
    <scope>NUCLEOTIDE SEQUENCE [LARGE SCALE GENOMIC DNA]</scope>
    <source>
        <strain evidence="2 3">FVG1-MFV-O17</strain>
    </source>
</reference>
<dbReference type="RefSeq" id="WP_123252363.1">
    <property type="nucleotide sequence ID" value="NZ_RJLR01000012.1"/>
</dbReference>
<name>A0A3N0G5H9_9GAMM</name>
<comment type="caution">
    <text evidence="2">The sequence shown here is derived from an EMBL/GenBank/DDBJ whole genome shotgun (WGS) entry which is preliminary data.</text>
</comment>
<organism evidence="2 3">
    <name type="scientific">Dickeya undicola</name>
    <dbReference type="NCBI Taxonomy" id="1577887"/>
    <lineage>
        <taxon>Bacteria</taxon>
        <taxon>Pseudomonadati</taxon>
        <taxon>Pseudomonadota</taxon>
        <taxon>Gammaproteobacteria</taxon>
        <taxon>Enterobacterales</taxon>
        <taxon>Pectobacteriaceae</taxon>
        <taxon>Dickeya</taxon>
    </lineage>
</organism>
<dbReference type="Proteomes" id="UP000276061">
    <property type="component" value="Unassembled WGS sequence"/>
</dbReference>
<evidence type="ECO:0000313" key="3">
    <source>
        <dbReference type="Proteomes" id="UP000276061"/>
    </source>
</evidence>